<protein>
    <submittedName>
        <fullName evidence="2">DUF1989 domain-containing protein</fullName>
    </submittedName>
</protein>
<comment type="caution">
    <text evidence="2">The sequence shown here is derived from an EMBL/GenBank/DDBJ whole genome shotgun (WGS) entry which is preliminary data.</text>
</comment>
<evidence type="ECO:0000259" key="1">
    <source>
        <dbReference type="Pfam" id="PF09347"/>
    </source>
</evidence>
<dbReference type="Pfam" id="PF09347">
    <property type="entry name" value="DUF1989"/>
    <property type="match status" value="1"/>
</dbReference>
<feature type="domain" description="DUF1989" evidence="1">
    <location>
        <begin position="18"/>
        <end position="186"/>
    </location>
</feature>
<gene>
    <name evidence="2" type="ORF">P9H32_09970</name>
</gene>
<proteinExistence type="predicted"/>
<dbReference type="NCBIfam" id="TIGR03424">
    <property type="entry name" value="urea_degr_1"/>
    <property type="match status" value="1"/>
</dbReference>
<dbReference type="InterPro" id="IPR017791">
    <property type="entry name" value="UAAP2"/>
</dbReference>
<evidence type="ECO:0000313" key="2">
    <source>
        <dbReference type="EMBL" id="MDZ8118954.1"/>
    </source>
</evidence>
<reference evidence="2 3" key="1">
    <citation type="journal article" date="2024" name="Appl. Environ. Microbiol.">
        <title>Pontiella agarivorans sp. nov., a novel marine anaerobic bacterium capable of degrading macroalgal polysaccharides and fixing nitrogen.</title>
        <authorList>
            <person name="Liu N."/>
            <person name="Kivenson V."/>
            <person name="Peng X."/>
            <person name="Cui Z."/>
            <person name="Lankiewicz T.S."/>
            <person name="Gosselin K.M."/>
            <person name="English C.J."/>
            <person name="Blair E.M."/>
            <person name="O'Malley M.A."/>
            <person name="Valentine D.L."/>
        </authorList>
    </citation>
    <scope>NUCLEOTIDE SEQUENCE [LARGE SCALE GENOMIC DNA]</scope>
    <source>
        <strain evidence="2 3">NLcol2</strain>
    </source>
</reference>
<accession>A0ABU5MXM8</accession>
<keyword evidence="3" id="KW-1185">Reference proteome</keyword>
<name>A0ABU5MXM8_9BACT</name>
<dbReference type="Proteomes" id="UP001290861">
    <property type="component" value="Unassembled WGS sequence"/>
</dbReference>
<dbReference type="PANTHER" id="PTHR31527:SF0">
    <property type="entry name" value="RE64534P"/>
    <property type="match status" value="1"/>
</dbReference>
<evidence type="ECO:0000313" key="3">
    <source>
        <dbReference type="Proteomes" id="UP001290861"/>
    </source>
</evidence>
<sequence length="216" mass="24337">MSELKESTLVEENARLSETVPAGEYWMKEVKKGEILRITDLEGNQAADTLFFNANNTEERYHANNTLRMQNNVYIKLGTEIRSNENNVMMKVVADTCGRHDTLGSACSCESNTSRYAHEKRYMHSCRDTFLQGILDWGQGMDKRDQVCNINFFMNVPVDPEGGSKFSDGISGAGKYVEMEAMMDTVVFVSNCPQLNNPCNGYDPTPVQMTIWDNGN</sequence>
<dbReference type="RefSeq" id="WP_322608747.1">
    <property type="nucleotide sequence ID" value="NZ_JARVCO010000010.1"/>
</dbReference>
<dbReference type="EMBL" id="JARVCO010000010">
    <property type="protein sequence ID" value="MDZ8118954.1"/>
    <property type="molecule type" value="Genomic_DNA"/>
</dbReference>
<organism evidence="2 3">
    <name type="scientific">Pontiella agarivorans</name>
    <dbReference type="NCBI Taxonomy" id="3038953"/>
    <lineage>
        <taxon>Bacteria</taxon>
        <taxon>Pseudomonadati</taxon>
        <taxon>Kiritimatiellota</taxon>
        <taxon>Kiritimatiellia</taxon>
        <taxon>Kiritimatiellales</taxon>
        <taxon>Pontiellaceae</taxon>
        <taxon>Pontiella</taxon>
    </lineage>
</organism>
<dbReference type="PANTHER" id="PTHR31527">
    <property type="entry name" value="RE64534P"/>
    <property type="match status" value="1"/>
</dbReference>
<dbReference type="InterPro" id="IPR018959">
    <property type="entry name" value="DUF1989"/>
</dbReference>